<dbReference type="OrthoDB" id="979809at2"/>
<accession>A0A2W7S8L6</accession>
<keyword evidence="1" id="KW-0560">Oxidoreductase</keyword>
<dbReference type="Gene3D" id="3.60.130.10">
    <property type="entry name" value="Clavaminate synthase-like"/>
    <property type="match status" value="1"/>
</dbReference>
<dbReference type="InterPro" id="IPR003819">
    <property type="entry name" value="TauD/TfdA-like"/>
</dbReference>
<dbReference type="Pfam" id="PF02668">
    <property type="entry name" value="TauD"/>
    <property type="match status" value="1"/>
</dbReference>
<dbReference type="EMBL" id="QKZT01000028">
    <property type="protein sequence ID" value="PZX46932.1"/>
    <property type="molecule type" value="Genomic_DNA"/>
</dbReference>
<dbReference type="SUPFAM" id="SSF51197">
    <property type="entry name" value="Clavaminate synthase-like"/>
    <property type="match status" value="1"/>
</dbReference>
<evidence type="ECO:0000313" key="3">
    <source>
        <dbReference type="EMBL" id="PZX46932.1"/>
    </source>
</evidence>
<dbReference type="GO" id="GO:0016706">
    <property type="term" value="F:2-oxoglutarate-dependent dioxygenase activity"/>
    <property type="evidence" value="ECO:0007669"/>
    <property type="project" value="UniProtKB-ARBA"/>
</dbReference>
<protein>
    <submittedName>
        <fullName evidence="3">Alpha-ketoglutarate-dependent taurine dioxygenase</fullName>
    </submittedName>
</protein>
<name>A0A2W7S8L6_9BACT</name>
<sequence length="217" mass="24995">MNQENYISLREKGWTEFNSGSSDEELISIASKIGRIINHPNGQSVFTLKPKLESKSFKGTFSNTCGLNEFPLHTDTAFSKNPARYILMHSKESSNCDTTLISKTDLWNLLSEFDRNNAKRAIYLVKTRTEKFYTSLIFQENGKTGIKYDSTCMRPFNKYAKEFDKKLKKVLSEIKPSSLKWTGGKTVIIDNWTSLHGRKSAKNDIKRELKRIYINEL</sequence>
<dbReference type="AlphaFoldDB" id="A0A2W7S8L6"/>
<gene>
    <name evidence="3" type="ORF">LV85_04156</name>
</gene>
<keyword evidence="3" id="KW-0223">Dioxygenase</keyword>
<evidence type="ECO:0000259" key="2">
    <source>
        <dbReference type="Pfam" id="PF02668"/>
    </source>
</evidence>
<keyword evidence="4" id="KW-1185">Reference proteome</keyword>
<dbReference type="GO" id="GO:0005506">
    <property type="term" value="F:iron ion binding"/>
    <property type="evidence" value="ECO:0007669"/>
    <property type="project" value="InterPro"/>
</dbReference>
<comment type="caution">
    <text evidence="3">The sequence shown here is derived from an EMBL/GenBank/DDBJ whole genome shotgun (WGS) entry which is preliminary data.</text>
</comment>
<feature type="domain" description="TauD/TfdA-like" evidence="2">
    <location>
        <begin position="22"/>
        <end position="213"/>
    </location>
</feature>
<dbReference type="InterPro" id="IPR042098">
    <property type="entry name" value="TauD-like_sf"/>
</dbReference>
<proteinExistence type="predicted"/>
<evidence type="ECO:0000313" key="4">
    <source>
        <dbReference type="Proteomes" id="UP000248882"/>
    </source>
</evidence>
<dbReference type="Proteomes" id="UP000248882">
    <property type="component" value="Unassembled WGS sequence"/>
</dbReference>
<organism evidence="3 4">
    <name type="scientific">Algoriphagus chordae</name>
    <dbReference type="NCBI Taxonomy" id="237019"/>
    <lineage>
        <taxon>Bacteria</taxon>
        <taxon>Pseudomonadati</taxon>
        <taxon>Bacteroidota</taxon>
        <taxon>Cytophagia</taxon>
        <taxon>Cytophagales</taxon>
        <taxon>Cyclobacteriaceae</taxon>
        <taxon>Algoriphagus</taxon>
    </lineage>
</organism>
<dbReference type="GO" id="GO:0050498">
    <property type="term" value="F:oxidoreductase activity, acting on paired donors, with incorporation or reduction of molecular oxygen, with 2-oxoglutarate as one donor, and the other dehydrogenated"/>
    <property type="evidence" value="ECO:0007669"/>
    <property type="project" value="InterPro"/>
</dbReference>
<dbReference type="RefSeq" id="WP_111323024.1">
    <property type="nucleotide sequence ID" value="NZ_QKZT01000028.1"/>
</dbReference>
<reference evidence="3 4" key="1">
    <citation type="submission" date="2018-06" db="EMBL/GenBank/DDBJ databases">
        <title>Genomic Encyclopedia of Archaeal and Bacterial Type Strains, Phase II (KMG-II): from individual species to whole genera.</title>
        <authorList>
            <person name="Goeker M."/>
        </authorList>
    </citation>
    <scope>NUCLEOTIDE SEQUENCE [LARGE SCALE GENOMIC DNA]</scope>
    <source>
        <strain evidence="3 4">DSM 19830</strain>
    </source>
</reference>
<evidence type="ECO:0000256" key="1">
    <source>
        <dbReference type="ARBA" id="ARBA00023002"/>
    </source>
</evidence>